<sequence length="94" mass="10607">MKSNLNFSYLLFFVLITLSSCSKLVDPEGLENKQCEFSIDKVTLDPVCSFNPRVNPTVNFPVRILYNGQNLDHSEFGILWSSDPDFKSNAISIS</sequence>
<accession>A0AA37SVS5</accession>
<dbReference type="PROSITE" id="PS51257">
    <property type="entry name" value="PROKAR_LIPOPROTEIN"/>
    <property type="match status" value="1"/>
</dbReference>
<name>A0AA37SVS5_9BACT</name>
<dbReference type="EMBL" id="BSOH01000031">
    <property type="protein sequence ID" value="GLR19686.1"/>
    <property type="molecule type" value="Genomic_DNA"/>
</dbReference>
<evidence type="ECO:0000313" key="3">
    <source>
        <dbReference type="Proteomes" id="UP001156666"/>
    </source>
</evidence>
<dbReference type="AlphaFoldDB" id="A0AA37SVS5"/>
<protein>
    <submittedName>
        <fullName evidence="2">Uncharacterized protein</fullName>
    </submittedName>
</protein>
<evidence type="ECO:0000313" key="2">
    <source>
        <dbReference type="EMBL" id="GLR19686.1"/>
    </source>
</evidence>
<keyword evidence="1" id="KW-0732">Signal</keyword>
<dbReference type="RefSeq" id="WP_235295088.1">
    <property type="nucleotide sequence ID" value="NZ_BSOH01000031.1"/>
</dbReference>
<reference evidence="2" key="1">
    <citation type="journal article" date="2014" name="Int. J. Syst. Evol. Microbiol.">
        <title>Complete genome sequence of Corynebacterium casei LMG S-19264T (=DSM 44701T), isolated from a smear-ripened cheese.</title>
        <authorList>
            <consortium name="US DOE Joint Genome Institute (JGI-PGF)"/>
            <person name="Walter F."/>
            <person name="Albersmeier A."/>
            <person name="Kalinowski J."/>
            <person name="Ruckert C."/>
        </authorList>
    </citation>
    <scope>NUCLEOTIDE SEQUENCE</scope>
    <source>
        <strain evidence="2">NBRC 108769</strain>
    </source>
</reference>
<keyword evidence="3" id="KW-1185">Reference proteome</keyword>
<gene>
    <name evidence="2" type="ORF">GCM10007940_43020</name>
</gene>
<dbReference type="Proteomes" id="UP001156666">
    <property type="component" value="Unassembled WGS sequence"/>
</dbReference>
<proteinExistence type="predicted"/>
<organism evidence="2 3">
    <name type="scientific">Portibacter lacus</name>
    <dbReference type="NCBI Taxonomy" id="1099794"/>
    <lineage>
        <taxon>Bacteria</taxon>
        <taxon>Pseudomonadati</taxon>
        <taxon>Bacteroidota</taxon>
        <taxon>Saprospiria</taxon>
        <taxon>Saprospirales</taxon>
        <taxon>Haliscomenobacteraceae</taxon>
        <taxon>Portibacter</taxon>
    </lineage>
</organism>
<comment type="caution">
    <text evidence="2">The sequence shown here is derived from an EMBL/GenBank/DDBJ whole genome shotgun (WGS) entry which is preliminary data.</text>
</comment>
<reference evidence="2" key="2">
    <citation type="submission" date="2023-01" db="EMBL/GenBank/DDBJ databases">
        <title>Draft genome sequence of Portibacter lacus strain NBRC 108769.</title>
        <authorList>
            <person name="Sun Q."/>
            <person name="Mori K."/>
        </authorList>
    </citation>
    <scope>NUCLEOTIDE SEQUENCE</scope>
    <source>
        <strain evidence="2">NBRC 108769</strain>
    </source>
</reference>
<feature type="signal peptide" evidence="1">
    <location>
        <begin position="1"/>
        <end position="22"/>
    </location>
</feature>
<evidence type="ECO:0000256" key="1">
    <source>
        <dbReference type="SAM" id="SignalP"/>
    </source>
</evidence>
<feature type="chain" id="PRO_5041425723" evidence="1">
    <location>
        <begin position="23"/>
        <end position="94"/>
    </location>
</feature>